<protein>
    <submittedName>
        <fullName evidence="1">Uncharacterized protein</fullName>
    </submittedName>
</protein>
<evidence type="ECO:0000313" key="1">
    <source>
        <dbReference type="EMBL" id="KAI9920453.1"/>
    </source>
</evidence>
<accession>A0ACC0WNK2</accession>
<name>A0ACC0WNK2_9STRA</name>
<proteinExistence type="predicted"/>
<gene>
    <name evidence="1" type="ORF">PsorP6_015875</name>
</gene>
<comment type="caution">
    <text evidence="1">The sequence shown here is derived from an EMBL/GenBank/DDBJ whole genome shotgun (WGS) entry which is preliminary data.</text>
</comment>
<reference evidence="1 2" key="1">
    <citation type="journal article" date="2022" name="bioRxiv">
        <title>The genome of the oomycete Peronosclerospora sorghi, a cosmopolitan pathogen of maize and sorghum, is inflated with dispersed pseudogenes.</title>
        <authorList>
            <person name="Fletcher K."/>
            <person name="Martin F."/>
            <person name="Isakeit T."/>
            <person name="Cavanaugh K."/>
            <person name="Magill C."/>
            <person name="Michelmore R."/>
        </authorList>
    </citation>
    <scope>NUCLEOTIDE SEQUENCE [LARGE SCALE GENOMIC DNA]</scope>
    <source>
        <strain evidence="1">P6</strain>
    </source>
</reference>
<organism evidence="1 2">
    <name type="scientific">Peronosclerospora sorghi</name>
    <dbReference type="NCBI Taxonomy" id="230839"/>
    <lineage>
        <taxon>Eukaryota</taxon>
        <taxon>Sar</taxon>
        <taxon>Stramenopiles</taxon>
        <taxon>Oomycota</taxon>
        <taxon>Peronosporomycetes</taxon>
        <taxon>Peronosporales</taxon>
        <taxon>Peronosporaceae</taxon>
        <taxon>Peronosclerospora</taxon>
    </lineage>
</organism>
<dbReference type="Proteomes" id="UP001163321">
    <property type="component" value="Chromosome 10"/>
</dbReference>
<evidence type="ECO:0000313" key="2">
    <source>
        <dbReference type="Proteomes" id="UP001163321"/>
    </source>
</evidence>
<sequence>MCPLLHSPERLLSTASLDDAQDVNMAALDAFRLLFPRCVNPFYASFSTTQAASLVFTKMGVFSGKVFMGQRVHLDPLEGYPARL</sequence>
<keyword evidence="2" id="KW-1185">Reference proteome</keyword>
<dbReference type="EMBL" id="CM047589">
    <property type="protein sequence ID" value="KAI9920453.1"/>
    <property type="molecule type" value="Genomic_DNA"/>
</dbReference>